<proteinExistence type="predicted"/>
<evidence type="ECO:0000256" key="1">
    <source>
        <dbReference type="SAM" id="MobiDB-lite"/>
    </source>
</evidence>
<accession>A0A6L7GRG2</accession>
<keyword evidence="3" id="KW-1185">Reference proteome</keyword>
<dbReference type="AlphaFoldDB" id="A0A6L7GRG2"/>
<evidence type="ECO:0000313" key="3">
    <source>
        <dbReference type="Proteomes" id="UP000475545"/>
    </source>
</evidence>
<gene>
    <name evidence="2" type="ORF">GIY30_14210</name>
</gene>
<name>A0A6L7GRG2_9ACTN</name>
<feature type="region of interest" description="Disordered" evidence="1">
    <location>
        <begin position="330"/>
        <end position="350"/>
    </location>
</feature>
<feature type="compositionally biased region" description="Acidic residues" evidence="1">
    <location>
        <begin position="337"/>
        <end position="350"/>
    </location>
</feature>
<protein>
    <submittedName>
        <fullName evidence="2">Uncharacterized protein</fullName>
    </submittedName>
</protein>
<dbReference type="RefSeq" id="WP_160902636.1">
    <property type="nucleotide sequence ID" value="NZ_CP102850.1"/>
</dbReference>
<dbReference type="EMBL" id="WMBR01000003">
    <property type="protein sequence ID" value="MXP22496.1"/>
    <property type="molecule type" value="Genomic_DNA"/>
</dbReference>
<comment type="caution">
    <text evidence="2">The sequence shown here is derived from an EMBL/GenBank/DDBJ whole genome shotgun (WGS) entry which is preliminary data.</text>
</comment>
<organism evidence="2 3">
    <name type="scientific">Gordonia mangrovi</name>
    <dbReference type="NCBI Taxonomy" id="2665643"/>
    <lineage>
        <taxon>Bacteria</taxon>
        <taxon>Bacillati</taxon>
        <taxon>Actinomycetota</taxon>
        <taxon>Actinomycetes</taxon>
        <taxon>Mycobacteriales</taxon>
        <taxon>Gordoniaceae</taxon>
        <taxon>Gordonia</taxon>
    </lineage>
</organism>
<sequence length="350" mass="35495">MTAAVTPVPVPPEIRALADELTPGRWPSADVAALRDSAARCRRLAAQISSVAAELDTAHRRSVSGAGVFHDGIVAGHRALVASPDTALPRTVARLESAADALDRYATAAVTTHNDMAVIASVADRERLRGDLLSSLGDESSARVMAAGAGRMALTAAGDDYTEQAADAGRHDGAHPPAATSGMMPFSALGPIAAGAGVLAGTHAATGVAESADISATDTEWLQRRAAALQSALPASVTGSVRLAVGVGRGPDGSRTLVVGTDECYPYERDGVGIAAGETLVGDGQAAELAIVEHMARHGIRPQAIAAATPMDADTVASIADSDTQLFAPSAHGYDDVGSEFADDPQVDQA</sequence>
<reference evidence="2 3" key="1">
    <citation type="submission" date="2019-11" db="EMBL/GenBank/DDBJ databases">
        <title>Gordonia sp. nov., a novel actinobacterium isolated from mangrove soil in Hainan.</title>
        <authorList>
            <person name="Huang X."/>
            <person name="Xie Y."/>
            <person name="Chu X."/>
            <person name="Xiao K."/>
        </authorList>
    </citation>
    <scope>NUCLEOTIDE SEQUENCE [LARGE SCALE GENOMIC DNA]</scope>
    <source>
        <strain evidence="2 3">HNM0687</strain>
    </source>
</reference>
<evidence type="ECO:0000313" key="2">
    <source>
        <dbReference type="EMBL" id="MXP22496.1"/>
    </source>
</evidence>
<dbReference type="Proteomes" id="UP000475545">
    <property type="component" value="Unassembled WGS sequence"/>
</dbReference>